<name>A0A854NI15_CORDP</name>
<dbReference type="Proteomes" id="UP000197692">
    <property type="component" value="Unassembled WGS sequence"/>
</dbReference>
<protein>
    <submittedName>
        <fullName evidence="1">Uncharacterized protein</fullName>
    </submittedName>
</protein>
<dbReference type="AlphaFoldDB" id="A0A854NI15"/>
<dbReference type="RefSeq" id="WP_046095198.1">
    <property type="nucleotide sequence ID" value="NZ_LSVQ01000024.1"/>
</dbReference>
<sequence length="224" mass="25161">MIFSGSSKIKEVFYGDTRIKEVYAGADLVWKRITDTVKFANGGAVDFRKAAPEGFKGYLYSDTIRADKDGFYDFHTTGPSGRLCLDDGHGEFAIIPLTRGNDGVRVFVRHTDMITFRFNEKNIPITITAKPSTVNDPRRTVVLNYSSTDQIEDSGWGTAIPSARGRGVNLKPGRYWLTSSKSVYINDNWVRAPGGWVDFHSSARSNIRLYYRDVRAYLVPGQKL</sequence>
<organism evidence="1 2">
    <name type="scientific">Corynebacterium diphtheriae bv. mitis</name>
    <dbReference type="NCBI Taxonomy" id="1806053"/>
    <lineage>
        <taxon>Bacteria</taxon>
        <taxon>Bacillati</taxon>
        <taxon>Actinomycetota</taxon>
        <taxon>Actinomycetes</taxon>
        <taxon>Mycobacteriales</taxon>
        <taxon>Corynebacteriaceae</taxon>
        <taxon>Corynebacterium</taxon>
    </lineage>
</organism>
<comment type="caution">
    <text evidence="1">The sequence shown here is derived from an EMBL/GenBank/DDBJ whole genome shotgun (WGS) entry which is preliminary data.</text>
</comment>
<reference evidence="2" key="1">
    <citation type="submission" date="2016-02" db="EMBL/GenBank/DDBJ databases">
        <title>Genomic analyses of a collection of pathogenic Corynebacterium diphtheriae.</title>
        <authorList>
            <person name="Sangal V."/>
            <person name="Titov L."/>
        </authorList>
    </citation>
    <scope>NUCLEOTIDE SEQUENCE [LARGE SCALE GENOMIC DNA]</scope>
    <source>
        <strain evidence="2">1438</strain>
    </source>
</reference>
<evidence type="ECO:0000313" key="1">
    <source>
        <dbReference type="EMBL" id="OWM35545.1"/>
    </source>
</evidence>
<proteinExistence type="predicted"/>
<gene>
    <name evidence="1" type="ORF">AY602_01890</name>
</gene>
<accession>A0A854NI15</accession>
<dbReference type="EMBL" id="LSZF01000018">
    <property type="protein sequence ID" value="OWM35545.1"/>
    <property type="molecule type" value="Genomic_DNA"/>
</dbReference>
<evidence type="ECO:0000313" key="2">
    <source>
        <dbReference type="Proteomes" id="UP000197692"/>
    </source>
</evidence>